<dbReference type="EMBL" id="HACG01006962">
    <property type="protein sequence ID" value="CEK53827.1"/>
    <property type="molecule type" value="Transcribed_RNA"/>
</dbReference>
<organism evidence="1">
    <name type="scientific">Arion vulgaris</name>
    <dbReference type="NCBI Taxonomy" id="1028688"/>
    <lineage>
        <taxon>Eukaryota</taxon>
        <taxon>Metazoa</taxon>
        <taxon>Spiralia</taxon>
        <taxon>Lophotrochozoa</taxon>
        <taxon>Mollusca</taxon>
        <taxon>Gastropoda</taxon>
        <taxon>Heterobranchia</taxon>
        <taxon>Euthyneura</taxon>
        <taxon>Panpulmonata</taxon>
        <taxon>Eupulmonata</taxon>
        <taxon>Stylommatophora</taxon>
        <taxon>Helicina</taxon>
        <taxon>Arionoidea</taxon>
        <taxon>Arionidae</taxon>
        <taxon>Arion</taxon>
    </lineage>
</organism>
<feature type="non-terminal residue" evidence="1">
    <location>
        <position position="1"/>
    </location>
</feature>
<proteinExistence type="predicted"/>
<sequence length="124" mass="12476">VRNPSTMLVANHQVGRTVNSSNAVTMSAAVQTASIAQTVSSPAVAALLTTNSQSGSQMIFSAPVIAGSVQQRPQTISGQAPTTVVIQTPPGTIVMPSRQVVVQGNGSTAFGSVQQGSHGGTVSF</sequence>
<evidence type="ECO:0000313" key="1">
    <source>
        <dbReference type="EMBL" id="CEK53827.1"/>
    </source>
</evidence>
<feature type="non-terminal residue" evidence="1">
    <location>
        <position position="124"/>
    </location>
</feature>
<gene>
    <name evidence="1" type="primary">ORF21319</name>
</gene>
<accession>A0A0B6YBY3</accession>
<protein>
    <submittedName>
        <fullName evidence="1">Uncharacterized protein</fullName>
    </submittedName>
</protein>
<dbReference type="AlphaFoldDB" id="A0A0B6YBY3"/>
<reference evidence="1" key="1">
    <citation type="submission" date="2014-12" db="EMBL/GenBank/DDBJ databases">
        <title>Insight into the proteome of Arion vulgaris.</title>
        <authorList>
            <person name="Aradska J."/>
            <person name="Bulat T."/>
            <person name="Smidak R."/>
            <person name="Sarate P."/>
            <person name="Gangsoo J."/>
            <person name="Sialana F."/>
            <person name="Bilban M."/>
            <person name="Lubec G."/>
        </authorList>
    </citation>
    <scope>NUCLEOTIDE SEQUENCE</scope>
    <source>
        <tissue evidence="1">Skin</tissue>
    </source>
</reference>
<name>A0A0B6YBY3_9EUPU</name>